<evidence type="ECO:0000256" key="1">
    <source>
        <dbReference type="SAM" id="MobiDB-lite"/>
    </source>
</evidence>
<sequence length="277" mass="32704">MKDTEMRGLQGQNTNKRSPINNNRTQDEMVNDVFKVLSTNLSDKAKKDVIYAIFSDWTELHGKLEGCKFWSRQAMDKYRELKKMDSNYKPNGKDFIHEHAIPKTYLLEALLDKYEPTLEYVEALLFNGLNGVVITVEENKTLESKAYRLRQRMPDAFYQPDGDPLYCNPWARYIRTGIELYFCDWSEDSYYKYETRHELFAVYIPEEYVKIIYGMKSGKTHKFHAILNLKTLMVFPMVNYAFSQNDEIDYIYIIKDGAQINCVWKKDDADNEILYAL</sequence>
<reference evidence="2 3" key="1">
    <citation type="submission" date="2023-03" db="EMBL/GenBank/DDBJ databases">
        <title>Bacillus Genome Sequencing.</title>
        <authorList>
            <person name="Dunlap C."/>
        </authorList>
    </citation>
    <scope>NUCLEOTIDE SEQUENCE [LARGE SCALE GENOMIC DNA]</scope>
    <source>
        <strain evidence="2 3">B-615</strain>
    </source>
</reference>
<keyword evidence="3" id="KW-1185">Reference proteome</keyword>
<organism evidence="2 3">
    <name type="scientific">Bacillus paramycoides</name>
    <dbReference type="NCBI Taxonomy" id="2026194"/>
    <lineage>
        <taxon>Bacteria</taxon>
        <taxon>Bacillati</taxon>
        <taxon>Bacillota</taxon>
        <taxon>Bacilli</taxon>
        <taxon>Bacillales</taxon>
        <taxon>Bacillaceae</taxon>
        <taxon>Bacillus</taxon>
        <taxon>Bacillus cereus group</taxon>
    </lineage>
</organism>
<gene>
    <name evidence="2" type="ORF">P4U88_05120</name>
</gene>
<name>A0ABU6MR37_9BACI</name>
<dbReference type="RefSeq" id="WP_327919207.1">
    <property type="nucleotide sequence ID" value="NZ_JARMDB010000004.1"/>
</dbReference>
<comment type="caution">
    <text evidence="2">The sequence shown here is derived from an EMBL/GenBank/DDBJ whole genome shotgun (WGS) entry which is preliminary data.</text>
</comment>
<feature type="region of interest" description="Disordered" evidence="1">
    <location>
        <begin position="1"/>
        <end position="25"/>
    </location>
</feature>
<protein>
    <submittedName>
        <fullName evidence="2">Uncharacterized protein</fullName>
    </submittedName>
</protein>
<proteinExistence type="predicted"/>
<accession>A0ABU6MR37</accession>
<dbReference type="Proteomes" id="UP001309448">
    <property type="component" value="Unassembled WGS sequence"/>
</dbReference>
<evidence type="ECO:0000313" key="2">
    <source>
        <dbReference type="EMBL" id="MED1565333.1"/>
    </source>
</evidence>
<evidence type="ECO:0000313" key="3">
    <source>
        <dbReference type="Proteomes" id="UP001309448"/>
    </source>
</evidence>
<feature type="compositionally biased region" description="Polar residues" evidence="1">
    <location>
        <begin position="10"/>
        <end position="24"/>
    </location>
</feature>
<dbReference type="EMBL" id="JARMDB010000004">
    <property type="protein sequence ID" value="MED1565333.1"/>
    <property type="molecule type" value="Genomic_DNA"/>
</dbReference>